<dbReference type="EMBL" id="FRAN01000003">
    <property type="protein sequence ID" value="SHK86659.1"/>
    <property type="molecule type" value="Genomic_DNA"/>
</dbReference>
<dbReference type="STRING" id="797209.GCA_000376445_02553"/>
<accession>E7QTW4</accession>
<feature type="transmembrane region" description="Helical" evidence="1">
    <location>
        <begin position="12"/>
        <end position="31"/>
    </location>
</feature>
<keyword evidence="6" id="KW-1185">Reference proteome</keyword>
<dbReference type="Proteomes" id="UP000003751">
    <property type="component" value="Unassembled WGS sequence"/>
</dbReference>
<organism evidence="3 5">
    <name type="scientific">Haladaptatus paucihalophilus DX253</name>
    <dbReference type="NCBI Taxonomy" id="797209"/>
    <lineage>
        <taxon>Archaea</taxon>
        <taxon>Methanobacteriati</taxon>
        <taxon>Methanobacteriota</taxon>
        <taxon>Stenosarchaea group</taxon>
        <taxon>Halobacteria</taxon>
        <taxon>Halobacteriales</taxon>
        <taxon>Haladaptataceae</taxon>
        <taxon>Haladaptatus</taxon>
    </lineage>
</organism>
<keyword evidence="1" id="KW-0472">Membrane</keyword>
<keyword evidence="1" id="KW-0812">Transmembrane</keyword>
<evidence type="ECO:0000259" key="2">
    <source>
        <dbReference type="Pfam" id="PF26478"/>
    </source>
</evidence>
<evidence type="ECO:0000313" key="5">
    <source>
        <dbReference type="Proteomes" id="UP000003751"/>
    </source>
</evidence>
<evidence type="ECO:0000313" key="6">
    <source>
        <dbReference type="Proteomes" id="UP000184203"/>
    </source>
</evidence>
<dbReference type="AlphaFoldDB" id="E7QTW4"/>
<dbReference type="RefSeq" id="WP_007979777.1">
    <property type="nucleotide sequence ID" value="NZ_AEMG01000009.1"/>
</dbReference>
<dbReference type="OrthoDB" id="248462at2157"/>
<evidence type="ECO:0000313" key="3">
    <source>
        <dbReference type="EMBL" id="EFW92043.1"/>
    </source>
</evidence>
<evidence type="ECO:0000313" key="4">
    <source>
        <dbReference type="EMBL" id="SHK86659.1"/>
    </source>
</evidence>
<name>E7QTW4_HALPU</name>
<evidence type="ECO:0000256" key="1">
    <source>
        <dbReference type="SAM" id="Phobius"/>
    </source>
</evidence>
<reference evidence="6" key="3">
    <citation type="submission" date="2016-11" db="EMBL/GenBank/DDBJ databases">
        <authorList>
            <person name="Varghese N."/>
            <person name="Submissions S."/>
        </authorList>
    </citation>
    <scope>NUCLEOTIDE SEQUENCE [LARGE SCALE GENOMIC DNA]</scope>
    <source>
        <strain evidence="6">DX253</strain>
    </source>
</reference>
<feature type="transmembrane region" description="Helical" evidence="1">
    <location>
        <begin position="43"/>
        <end position="62"/>
    </location>
</feature>
<dbReference type="Proteomes" id="UP000184203">
    <property type="component" value="Unassembled WGS sequence"/>
</dbReference>
<proteinExistence type="predicted"/>
<dbReference type="InterPro" id="IPR058464">
    <property type="entry name" value="DUF8151"/>
</dbReference>
<keyword evidence="1" id="KW-1133">Transmembrane helix</keyword>
<feature type="domain" description="DUF8151" evidence="2">
    <location>
        <begin position="2"/>
        <end position="71"/>
    </location>
</feature>
<dbReference type="PATRIC" id="fig|797209.4.peg.2205"/>
<dbReference type="EMBL" id="AEMG01000009">
    <property type="protein sequence ID" value="EFW92043.1"/>
    <property type="molecule type" value="Genomic_DNA"/>
</dbReference>
<gene>
    <name evidence="4" type="ORF">SAMN05444342_2447</name>
    <name evidence="3" type="ORF">ZOD2009_11220</name>
</gene>
<protein>
    <recommendedName>
        <fullName evidence="2">DUF8151 domain-containing protein</fullName>
    </recommendedName>
</protein>
<reference evidence="3 5" key="1">
    <citation type="journal article" date="2014" name="ISME J.">
        <title>Trehalose/2-sulfotrehalose biosynthesis and glycine-betaine uptake are widely spread mechanisms for osmoadaptation in the Halobacteriales.</title>
        <authorList>
            <person name="Youssef N.H."/>
            <person name="Savage-Ashlock K.N."/>
            <person name="McCully A.L."/>
            <person name="Luedtke B."/>
            <person name="Shaw E.I."/>
            <person name="Hoff W.D."/>
            <person name="Elshahed M.S."/>
        </authorList>
    </citation>
    <scope>NUCLEOTIDE SEQUENCE [LARGE SCALE GENOMIC DNA]</scope>
    <source>
        <strain evidence="3 5">DX253</strain>
    </source>
</reference>
<reference evidence="4" key="2">
    <citation type="submission" date="2016-11" db="EMBL/GenBank/DDBJ databases">
        <authorList>
            <person name="Jaros S."/>
            <person name="Januszkiewicz K."/>
            <person name="Wedrychowicz H."/>
        </authorList>
    </citation>
    <scope>NUCLEOTIDE SEQUENCE [LARGE SCALE GENOMIC DNA]</scope>
    <source>
        <strain evidence="4">DX253</strain>
    </source>
</reference>
<dbReference type="Pfam" id="PF26478">
    <property type="entry name" value="DUF8151"/>
    <property type="match status" value="1"/>
</dbReference>
<sequence length="72" mass="7762">MFESLLELGMFALYIAGSGLLTVLGAVTEYQGIQNALSGDNTMALWFVWMGTVALIAGLMLARDKVLHRVTA</sequence>